<organism evidence="1 2">
    <name type="scientific">Candidatus Magnetobacterium casense</name>
    <dbReference type="NCBI Taxonomy" id="1455061"/>
    <lineage>
        <taxon>Bacteria</taxon>
        <taxon>Pseudomonadati</taxon>
        <taxon>Nitrospirota</taxon>
        <taxon>Thermodesulfovibrionia</taxon>
        <taxon>Thermodesulfovibrionales</taxon>
        <taxon>Candidatus Magnetobacteriaceae</taxon>
        <taxon>Candidatus Magnetobacterium</taxon>
    </lineage>
</organism>
<protein>
    <submittedName>
        <fullName evidence="1">ATP-binding protein</fullName>
    </submittedName>
</protein>
<sequence length="335" mass="38965">CENKDTPQYWEIQGVEFGQRNLIVGLNATGKTRLLDVITRLAGFILGKYDIIYHSEYIHLKTQFYDTSDDSIFSYELEKTDTLGGVSEKLEKNGEATFERSYKLKTEKKKFPNSDIVGWAKKYKYYSFNFKNQTTIYDHRVSKYRDSNILVRLLSTLLTNDKTEKVLLEDFDYVGFPTDYVTITISPIVLSKCVLLKEKGLERLTDHYRMSQGMFRALTLIVIIEDLLLSNSECTLVIDDIGEGLDFDRSSKLIKLIFSKLKDSNIQFIATTNNRFLINAVDIRDLNILEREGHVVKSYNYSNSKEQFDEFEFTGLGSFDLFRYQMYKTQEAQVE</sequence>
<name>A0ABS6RUR5_9BACT</name>
<evidence type="ECO:0000313" key="2">
    <source>
        <dbReference type="Proteomes" id="UP001196980"/>
    </source>
</evidence>
<keyword evidence="1" id="KW-0547">Nucleotide-binding</keyword>
<dbReference type="Proteomes" id="UP001196980">
    <property type="component" value="Unassembled WGS sequence"/>
</dbReference>
<dbReference type="GO" id="GO:0005524">
    <property type="term" value="F:ATP binding"/>
    <property type="evidence" value="ECO:0007669"/>
    <property type="project" value="UniProtKB-KW"/>
</dbReference>
<feature type="non-terminal residue" evidence="1">
    <location>
        <position position="1"/>
    </location>
</feature>
<keyword evidence="1" id="KW-0067">ATP-binding</keyword>
<dbReference type="RefSeq" id="WP_218250987.1">
    <property type="nucleotide sequence ID" value="NZ_JABXWD010000020.1"/>
</dbReference>
<proteinExistence type="predicted"/>
<dbReference type="EMBL" id="JABXWD010000020">
    <property type="protein sequence ID" value="MBV6340367.1"/>
    <property type="molecule type" value="Genomic_DNA"/>
</dbReference>
<comment type="caution">
    <text evidence="1">The sequence shown here is derived from an EMBL/GenBank/DDBJ whole genome shotgun (WGS) entry which is preliminary data.</text>
</comment>
<reference evidence="1 2" key="1">
    <citation type="journal article" date="2020" name="J Geophys Res Biogeosci">
        <title>Magnetotaxis as an Adaptation to Enable Bacterial Shuttling of Microbial Sulfur and Sulfur Cycling Across Aquatic Oxic#Anoxic Interfaces.</title>
        <authorList>
            <person name="Li J."/>
            <person name="Liu P."/>
            <person name="Wang J."/>
            <person name="Roberts A.P."/>
            <person name="Pan Y."/>
        </authorList>
    </citation>
    <scope>NUCLEOTIDE SEQUENCE [LARGE SCALE GENOMIC DNA]</scope>
    <source>
        <strain evidence="1 2">MYR-1_YQ</strain>
    </source>
</reference>
<accession>A0ABS6RUR5</accession>
<keyword evidence="2" id="KW-1185">Reference proteome</keyword>
<evidence type="ECO:0000313" key="1">
    <source>
        <dbReference type="EMBL" id="MBV6340367.1"/>
    </source>
</evidence>
<gene>
    <name evidence="1" type="ORF">HWQ67_02095</name>
</gene>